<accession>G8H0U8</accession>
<feature type="region of interest" description="Disordered" evidence="1">
    <location>
        <begin position="45"/>
        <end position="78"/>
    </location>
</feature>
<feature type="compositionally biased region" description="Polar residues" evidence="1">
    <location>
        <begin position="45"/>
        <end position="55"/>
    </location>
</feature>
<dbReference type="EMBL" id="JN227533">
    <property type="protein sequence ID" value="AEQ32296.1"/>
    <property type="molecule type" value="Genomic_DNA"/>
</dbReference>
<protein>
    <submittedName>
        <fullName evidence="2">Uncharacterized protein</fullName>
    </submittedName>
</protein>
<name>G8H0U8_9BETA</name>
<proteinExistence type="predicted"/>
<organism evidence="2 3">
    <name type="scientific">macacine betaherpesvirus 8</name>
    <dbReference type="NCBI Taxonomy" id="2560567"/>
    <lineage>
        <taxon>Viruses</taxon>
        <taxon>Duplodnaviria</taxon>
        <taxon>Heunggongvirae</taxon>
        <taxon>Peploviricota</taxon>
        <taxon>Herviviricetes</taxon>
        <taxon>Herpesvirales</taxon>
        <taxon>Orthoherpesviridae</taxon>
        <taxon>Betaherpesvirinae</taxon>
        <taxon>Cytomegalovirus</taxon>
        <taxon>Cytomegalovirus macacinebeta8</taxon>
    </lineage>
</organism>
<evidence type="ECO:0000256" key="1">
    <source>
        <dbReference type="SAM" id="MobiDB-lite"/>
    </source>
</evidence>
<dbReference type="Proteomes" id="UP000174965">
    <property type="component" value="Segment"/>
</dbReference>
<sequence length="107" mass="11824">MRSSILSVGFLPIVLVSWRAARNVCFHSQFTYMFTDHVCAMSSGRTPMSSTNTHTHLPFSAPRPKHPPTPFASLPRPEAPAEASVSIQGRKCAGFLPLRTLCQRPML</sequence>
<gene>
    <name evidence="2" type="ORF">cy207</name>
</gene>
<evidence type="ECO:0000313" key="2">
    <source>
        <dbReference type="EMBL" id="AEQ32296.1"/>
    </source>
</evidence>
<reference evidence="2 3" key="1">
    <citation type="journal article" date="2011" name="J. Virol.">
        <title>Genomic sequencing and characterization of cynomolgus macaque cytomegalovirus.</title>
        <authorList>
            <person name="Marsh A.K."/>
            <person name="Willer D.O."/>
            <person name="Ambagala A.P."/>
            <person name="Dzamba M."/>
            <person name="Chan J.K."/>
            <person name="Pilon R."/>
            <person name="Fournier J."/>
            <person name="Sandstrom P."/>
            <person name="Brudno M."/>
            <person name="Macdonald K.S."/>
        </authorList>
    </citation>
    <scope>NUCLEOTIDE SEQUENCE [LARGE SCALE GENOMIC DNA]</scope>
    <source>
        <strain evidence="2 3">Ottawa</strain>
    </source>
</reference>
<evidence type="ECO:0000313" key="3">
    <source>
        <dbReference type="Proteomes" id="UP000174965"/>
    </source>
</evidence>
<keyword evidence="3" id="KW-1185">Reference proteome</keyword>